<feature type="domain" description="Protein kinase" evidence="22">
    <location>
        <begin position="353"/>
        <end position="643"/>
    </location>
</feature>
<dbReference type="InterPro" id="IPR019825">
    <property type="entry name" value="Lectin_legB_Mn/Ca_BS"/>
</dbReference>
<evidence type="ECO:0000256" key="8">
    <source>
        <dbReference type="ARBA" id="ARBA00022679"/>
    </source>
</evidence>
<feature type="compositionally biased region" description="Polar residues" evidence="20">
    <location>
        <begin position="654"/>
        <end position="665"/>
    </location>
</feature>
<comment type="similarity">
    <text evidence="3">In the N-terminal section; belongs to the leguminous lectin family.</text>
</comment>
<dbReference type="PANTHER" id="PTHR27007">
    <property type="match status" value="1"/>
</dbReference>
<dbReference type="Gene3D" id="2.60.120.200">
    <property type="match status" value="1"/>
</dbReference>
<dbReference type="Gene3D" id="1.10.510.10">
    <property type="entry name" value="Transferase(Phosphotransferase) domain 1"/>
    <property type="match status" value="1"/>
</dbReference>
<keyword evidence="13" id="KW-0418">Kinase</keyword>
<evidence type="ECO:0000256" key="17">
    <source>
        <dbReference type="ARBA" id="ARBA00023170"/>
    </source>
</evidence>
<dbReference type="FunFam" id="1.10.510.10:FF:000522">
    <property type="entry name" value="L-type lectin-domain containing receptor kinase IX.1"/>
    <property type="match status" value="1"/>
</dbReference>
<evidence type="ECO:0000313" key="24">
    <source>
        <dbReference type="Proteomes" id="UP000327013"/>
    </source>
</evidence>
<dbReference type="InterPro" id="IPR017441">
    <property type="entry name" value="Protein_kinase_ATP_BS"/>
</dbReference>
<dbReference type="GO" id="GO:0005524">
    <property type="term" value="F:ATP binding"/>
    <property type="evidence" value="ECO:0007669"/>
    <property type="project" value="UniProtKB-UniRule"/>
</dbReference>
<reference evidence="23 24" key="1">
    <citation type="submission" date="2019-06" db="EMBL/GenBank/DDBJ databases">
        <title>A chromosomal-level reference genome of Carpinus fangiana (Coryloideae, Betulaceae).</title>
        <authorList>
            <person name="Yang X."/>
            <person name="Wang Z."/>
            <person name="Zhang L."/>
            <person name="Hao G."/>
            <person name="Liu J."/>
            <person name="Yang Y."/>
        </authorList>
    </citation>
    <scope>NUCLEOTIDE SEQUENCE [LARGE SCALE GENOMIC DNA]</scope>
    <source>
        <strain evidence="23">Cfa_2016G</strain>
        <tissue evidence="23">Leaf</tissue>
    </source>
</reference>
<keyword evidence="17" id="KW-0675">Receptor</keyword>
<evidence type="ECO:0000256" key="1">
    <source>
        <dbReference type="ARBA" id="ARBA00004251"/>
    </source>
</evidence>
<dbReference type="PROSITE" id="PS50011">
    <property type="entry name" value="PROTEIN_KINASE_DOM"/>
    <property type="match status" value="1"/>
</dbReference>
<dbReference type="SUPFAM" id="SSF49899">
    <property type="entry name" value="Concanavalin A-like lectins/glucanases"/>
    <property type="match status" value="1"/>
</dbReference>
<evidence type="ECO:0000256" key="5">
    <source>
        <dbReference type="ARBA" id="ARBA00012513"/>
    </source>
</evidence>
<evidence type="ECO:0000256" key="3">
    <source>
        <dbReference type="ARBA" id="ARBA00008536"/>
    </source>
</evidence>
<evidence type="ECO:0000256" key="19">
    <source>
        <dbReference type="PROSITE-ProRule" id="PRU10141"/>
    </source>
</evidence>
<dbReference type="PROSITE" id="PS00107">
    <property type="entry name" value="PROTEIN_KINASE_ATP"/>
    <property type="match status" value="1"/>
</dbReference>
<dbReference type="EMBL" id="CM017325">
    <property type="protein sequence ID" value="KAE8056240.1"/>
    <property type="molecule type" value="Genomic_DNA"/>
</dbReference>
<dbReference type="Pfam" id="PF00069">
    <property type="entry name" value="Pkinase"/>
    <property type="match status" value="1"/>
</dbReference>
<dbReference type="Pfam" id="PF00139">
    <property type="entry name" value="Lectin_legB"/>
    <property type="match status" value="1"/>
</dbReference>
<comment type="subcellular location">
    <subcellularLocation>
        <location evidence="1">Cell membrane</location>
        <topology evidence="1">Single-pass type I membrane protein</topology>
    </subcellularLocation>
</comment>
<evidence type="ECO:0000256" key="4">
    <source>
        <dbReference type="ARBA" id="ARBA00010217"/>
    </source>
</evidence>
<dbReference type="InterPro" id="IPR001220">
    <property type="entry name" value="Legume_lectin_dom"/>
</dbReference>
<dbReference type="GO" id="GO:0030246">
    <property type="term" value="F:carbohydrate binding"/>
    <property type="evidence" value="ECO:0007669"/>
    <property type="project" value="UniProtKB-KW"/>
</dbReference>
<dbReference type="Gene3D" id="3.30.200.20">
    <property type="entry name" value="Phosphorylase Kinase, domain 1"/>
    <property type="match status" value="1"/>
</dbReference>
<keyword evidence="14 19" id="KW-0067">ATP-binding</keyword>
<comment type="similarity">
    <text evidence="2">Belongs to the leguminous lectin family.</text>
</comment>
<evidence type="ECO:0000256" key="6">
    <source>
        <dbReference type="ARBA" id="ARBA00022475"/>
    </source>
</evidence>
<keyword evidence="16 21" id="KW-0472">Membrane</keyword>
<dbReference type="CDD" id="cd06899">
    <property type="entry name" value="lectin_legume_LecRK_Arcelin_ConA"/>
    <property type="match status" value="1"/>
</dbReference>
<dbReference type="EC" id="2.7.11.1" evidence="5"/>
<evidence type="ECO:0000313" key="23">
    <source>
        <dbReference type="EMBL" id="KAE8056240.1"/>
    </source>
</evidence>
<dbReference type="GO" id="GO:0004674">
    <property type="term" value="F:protein serine/threonine kinase activity"/>
    <property type="evidence" value="ECO:0007669"/>
    <property type="project" value="UniProtKB-KW"/>
</dbReference>
<organism evidence="23 24">
    <name type="scientific">Carpinus fangiana</name>
    <dbReference type="NCBI Taxonomy" id="176857"/>
    <lineage>
        <taxon>Eukaryota</taxon>
        <taxon>Viridiplantae</taxon>
        <taxon>Streptophyta</taxon>
        <taxon>Embryophyta</taxon>
        <taxon>Tracheophyta</taxon>
        <taxon>Spermatophyta</taxon>
        <taxon>Magnoliopsida</taxon>
        <taxon>eudicotyledons</taxon>
        <taxon>Gunneridae</taxon>
        <taxon>Pentapetalae</taxon>
        <taxon>rosids</taxon>
        <taxon>fabids</taxon>
        <taxon>Fagales</taxon>
        <taxon>Betulaceae</taxon>
        <taxon>Carpinus</taxon>
    </lineage>
</organism>
<dbReference type="PROSITE" id="PS00307">
    <property type="entry name" value="LECTIN_LEGUME_BETA"/>
    <property type="match status" value="1"/>
</dbReference>
<gene>
    <name evidence="23" type="ORF">FH972_013029</name>
</gene>
<dbReference type="Proteomes" id="UP000327013">
    <property type="component" value="Chromosome 5"/>
</dbReference>
<name>A0A5N6R5F6_9ROSI</name>
<keyword evidence="15 21" id="KW-1133">Transmembrane helix</keyword>
<evidence type="ECO:0000256" key="10">
    <source>
        <dbReference type="ARBA" id="ARBA00022729"/>
    </source>
</evidence>
<evidence type="ECO:0000256" key="14">
    <source>
        <dbReference type="ARBA" id="ARBA00022840"/>
    </source>
</evidence>
<dbReference type="InterPro" id="IPR000719">
    <property type="entry name" value="Prot_kinase_dom"/>
</dbReference>
<proteinExistence type="inferred from homology"/>
<evidence type="ECO:0000256" key="18">
    <source>
        <dbReference type="ARBA" id="ARBA00023180"/>
    </source>
</evidence>
<evidence type="ECO:0000256" key="12">
    <source>
        <dbReference type="ARBA" id="ARBA00022741"/>
    </source>
</evidence>
<dbReference type="SMART" id="SM00220">
    <property type="entry name" value="S_TKc"/>
    <property type="match status" value="1"/>
</dbReference>
<accession>A0A5N6R5F6</accession>
<keyword evidence="11" id="KW-0430">Lectin</keyword>
<evidence type="ECO:0000256" key="9">
    <source>
        <dbReference type="ARBA" id="ARBA00022692"/>
    </source>
</evidence>
<evidence type="ECO:0000259" key="22">
    <source>
        <dbReference type="PROSITE" id="PS50011"/>
    </source>
</evidence>
<protein>
    <recommendedName>
        <fullName evidence="5">non-specific serine/threonine protein kinase</fullName>
        <ecNumber evidence="5">2.7.11.1</ecNumber>
    </recommendedName>
</protein>
<evidence type="ECO:0000256" key="21">
    <source>
        <dbReference type="SAM" id="Phobius"/>
    </source>
</evidence>
<evidence type="ECO:0000256" key="16">
    <source>
        <dbReference type="ARBA" id="ARBA00023136"/>
    </source>
</evidence>
<evidence type="ECO:0000256" key="20">
    <source>
        <dbReference type="SAM" id="MobiDB-lite"/>
    </source>
</evidence>
<dbReference type="InterPro" id="IPR011009">
    <property type="entry name" value="Kinase-like_dom_sf"/>
</dbReference>
<keyword evidence="18" id="KW-0325">Glycoprotein</keyword>
<evidence type="ECO:0000256" key="15">
    <source>
        <dbReference type="ARBA" id="ARBA00022989"/>
    </source>
</evidence>
<feature type="binding site" evidence="19">
    <location>
        <position position="382"/>
    </location>
    <ligand>
        <name>ATP</name>
        <dbReference type="ChEBI" id="CHEBI:30616"/>
    </ligand>
</feature>
<dbReference type="AlphaFoldDB" id="A0A5N6R5F6"/>
<dbReference type="PROSITE" id="PS00108">
    <property type="entry name" value="PROTEIN_KINASE_ST"/>
    <property type="match status" value="1"/>
</dbReference>
<keyword evidence="6" id="KW-1003">Cell membrane</keyword>
<comment type="similarity">
    <text evidence="4">In the C-terminal section; belongs to the protein kinase superfamily. Ser/Thr protein kinase family.</text>
</comment>
<keyword evidence="12 19" id="KW-0547">Nucleotide-binding</keyword>
<dbReference type="SUPFAM" id="SSF56112">
    <property type="entry name" value="Protein kinase-like (PK-like)"/>
    <property type="match status" value="1"/>
</dbReference>
<evidence type="ECO:0000256" key="7">
    <source>
        <dbReference type="ARBA" id="ARBA00022527"/>
    </source>
</evidence>
<sequence>MACLHCLNISCIVVCIFSHFFVPFGHPLSFNITHFESDRPGGSKIVYYGDATAAGGAIVLNKDDTFGVGWATYADGVHLWEDCLTGITHKADFTAHFSFTIDNVNTSDGDGAGAGLAFFLAPLHYTSPPNSGGAELGLFNTTTKLAMSKNHIVAVVFDTFTNSTVGSLMPQVGIKKNSVRSVVSADWDAYSHAGETANVWITYNATTNNLSVFWTYDKNPFFKGKSSLSCLIDLKEVLSKRVTIGFSGTTCSKLKRHVIRSWDFQSNSDSLEVSCSRIRRFRTRCAAFVIGCSLSLIILVGIISWFVLKRRRNRNHRHGNDADSDSSISTNLERGALPRKFSYLELVAGTNGFANDRRLGQGGSGQVYEGSLRGLGRPVAVKRIFTESKHSESLFINEVKIISRLIHRNLVQFIGWCHEQGEFLLVYEYMPNGSLDNHLFGHGETLPWNARYKIALGLASALHYLHEEAEKYCVLHRDIKSANVLLDTDFSTKLGDFGVAELVDPRSRTHTTGVVGTYGYLAPEYANEGRASKESDMFSFGVVALEIACGRRTFHDGEYHVSLVTWVWELYLAGDILQAADEKLSMSFSEDEMRCLLIVGLWCTNPNYRERPKAGQVIKVLQLEVALPELPPDMHDPVLHPLLRTNGERGSFRPSITSSLKDLGR</sequence>
<dbReference type="InterPro" id="IPR050528">
    <property type="entry name" value="L-type_Lectin-RKs"/>
</dbReference>
<keyword evidence="8" id="KW-0808">Transferase</keyword>
<keyword evidence="9 21" id="KW-0812">Transmembrane</keyword>
<keyword evidence="7" id="KW-0723">Serine/threonine-protein kinase</keyword>
<evidence type="ECO:0000256" key="13">
    <source>
        <dbReference type="ARBA" id="ARBA00022777"/>
    </source>
</evidence>
<dbReference type="InterPro" id="IPR013320">
    <property type="entry name" value="ConA-like_dom_sf"/>
</dbReference>
<dbReference type="InterPro" id="IPR008271">
    <property type="entry name" value="Ser/Thr_kinase_AS"/>
</dbReference>
<dbReference type="GO" id="GO:0005886">
    <property type="term" value="C:plasma membrane"/>
    <property type="evidence" value="ECO:0007669"/>
    <property type="project" value="UniProtKB-SubCell"/>
</dbReference>
<dbReference type="OrthoDB" id="4062651at2759"/>
<evidence type="ECO:0000256" key="2">
    <source>
        <dbReference type="ARBA" id="ARBA00007606"/>
    </source>
</evidence>
<feature type="region of interest" description="Disordered" evidence="20">
    <location>
        <begin position="645"/>
        <end position="665"/>
    </location>
</feature>
<feature type="transmembrane region" description="Helical" evidence="21">
    <location>
        <begin position="286"/>
        <end position="308"/>
    </location>
</feature>
<keyword evidence="24" id="KW-1185">Reference proteome</keyword>
<evidence type="ECO:0000256" key="11">
    <source>
        <dbReference type="ARBA" id="ARBA00022734"/>
    </source>
</evidence>
<keyword evidence="10" id="KW-0732">Signal</keyword>